<evidence type="ECO:0000313" key="9">
    <source>
        <dbReference type="EMBL" id="QOY86540.1"/>
    </source>
</evidence>
<dbReference type="InterPro" id="IPR013783">
    <property type="entry name" value="Ig-like_fold"/>
</dbReference>
<evidence type="ECO:0000256" key="3">
    <source>
        <dbReference type="ARBA" id="ARBA00022801"/>
    </source>
</evidence>
<evidence type="ECO:0000313" key="10">
    <source>
        <dbReference type="Proteomes" id="UP000593892"/>
    </source>
</evidence>
<dbReference type="InterPro" id="IPR016007">
    <property type="entry name" value="Alpha_rhamnosid"/>
</dbReference>
<dbReference type="GO" id="GO:0005975">
    <property type="term" value="P:carbohydrate metabolic process"/>
    <property type="evidence" value="ECO:0007669"/>
    <property type="project" value="InterPro"/>
</dbReference>
<dbReference type="InterPro" id="IPR013737">
    <property type="entry name" value="Bac_rhamnosid_N"/>
</dbReference>
<gene>
    <name evidence="9" type="ORF">IRI77_27625</name>
</gene>
<dbReference type="PANTHER" id="PTHR33307:SF6">
    <property type="entry name" value="ALPHA-RHAMNOSIDASE (EUROFUNG)-RELATED"/>
    <property type="match status" value="1"/>
</dbReference>
<feature type="domain" description="Alpha-L-rhamnosidase six-hairpin glycosidase" evidence="7">
    <location>
        <begin position="445"/>
        <end position="774"/>
    </location>
</feature>
<feature type="signal peptide" evidence="4">
    <location>
        <begin position="1"/>
        <end position="21"/>
    </location>
</feature>
<proteinExistence type="predicted"/>
<dbReference type="Proteomes" id="UP000593892">
    <property type="component" value="Chromosome"/>
</dbReference>
<dbReference type="InterPro" id="IPR006311">
    <property type="entry name" value="TAT_signal"/>
</dbReference>
<dbReference type="EC" id="3.2.1.40" evidence="2"/>
<name>A0A7S7NMX1_PALFE</name>
<dbReference type="Gene3D" id="2.60.40.10">
    <property type="entry name" value="Immunoglobulins"/>
    <property type="match status" value="1"/>
</dbReference>
<dbReference type="InterPro" id="IPR012341">
    <property type="entry name" value="6hp_glycosidase-like_sf"/>
</dbReference>
<dbReference type="Pfam" id="PF17389">
    <property type="entry name" value="Bac_rhamnosid6H"/>
    <property type="match status" value="1"/>
</dbReference>
<feature type="domain" description="Bacterial alpha-L-rhamnosidase N-terminal" evidence="6">
    <location>
        <begin position="164"/>
        <end position="345"/>
    </location>
</feature>
<dbReference type="InterPro" id="IPR035398">
    <property type="entry name" value="Bac_rhamnosid_C"/>
</dbReference>
<dbReference type="Gene3D" id="1.50.10.10">
    <property type="match status" value="1"/>
</dbReference>
<reference evidence="9 10" key="1">
    <citation type="submission" date="2020-10" db="EMBL/GenBank/DDBJ databases">
        <title>Complete genome sequence of Paludibaculum fermentans P105T, a facultatively anaerobic acidobacterium capable of dissimilatory Fe(III) reduction.</title>
        <authorList>
            <person name="Dedysh S.N."/>
            <person name="Beletsky A.V."/>
            <person name="Kulichevskaya I.S."/>
            <person name="Mardanov A.V."/>
            <person name="Ravin N.V."/>
        </authorList>
    </citation>
    <scope>NUCLEOTIDE SEQUENCE [LARGE SCALE GENOMIC DNA]</scope>
    <source>
        <strain evidence="9 10">P105</strain>
    </source>
</reference>
<dbReference type="InterPro" id="IPR008928">
    <property type="entry name" value="6-hairpin_glycosidase_sf"/>
</dbReference>
<dbReference type="Gene3D" id="2.60.120.260">
    <property type="entry name" value="Galactose-binding domain-like"/>
    <property type="match status" value="2"/>
</dbReference>
<evidence type="ECO:0000259" key="8">
    <source>
        <dbReference type="Pfam" id="PF17390"/>
    </source>
</evidence>
<keyword evidence="4" id="KW-0732">Signal</keyword>
<dbReference type="PROSITE" id="PS51318">
    <property type="entry name" value="TAT"/>
    <property type="match status" value="1"/>
</dbReference>
<comment type="catalytic activity">
    <reaction evidence="1">
        <text>Hydrolysis of terminal non-reducing alpha-L-rhamnose residues in alpha-L-rhamnosides.</text>
        <dbReference type="EC" id="3.2.1.40"/>
    </reaction>
</comment>
<dbReference type="KEGG" id="pfer:IRI77_27625"/>
<keyword evidence="10" id="KW-1185">Reference proteome</keyword>
<dbReference type="PANTHER" id="PTHR33307">
    <property type="entry name" value="ALPHA-RHAMNOSIDASE (EUROFUNG)"/>
    <property type="match status" value="1"/>
</dbReference>
<dbReference type="Pfam" id="PF25788">
    <property type="entry name" value="Ig_Rha78A_N"/>
    <property type="match status" value="1"/>
</dbReference>
<feature type="domain" description="Alpha-L-rhamnosidase concanavalin-like" evidence="5">
    <location>
        <begin position="354"/>
        <end position="441"/>
    </location>
</feature>
<dbReference type="SUPFAM" id="SSF48208">
    <property type="entry name" value="Six-hairpin glycosidases"/>
    <property type="match status" value="1"/>
</dbReference>
<sequence length="860" mass="95313">MLSRRSFLAAGATLPAASAFAPDAVGAVALRCEYLKDPLGLDVTAPRFSWQLTAGLQGAYQIVVESGGTQVWDSGRIASTQSVHVPYGGAELRSRQRCSWKVRVWNEAGAPSAWSDAAWFEMALLQASDWRARWVGTADADSDSGVNTDPCPWFRREFQLASIPKSARAYVCGLGFFELHLNGRKVGEDVLAPAQTDYDRRRIRRVLYPFDDRTAKRVNYLTYDVTSYLRSGANVAGVVLGDGWYNQRDRVEEGWLWYGAPRMIVQIEGEDGAPLVASDEQWRVTTAGPILHSGLFTGEQYDARLEMPGWNAAGFDDSSWMKASLVRAPAGPLCAQVAPPDRVTEVIPGQAVQVSPGLFTFDAGRNLAGWVRLHTSGPRGRKVTLRFREDSGRDYGQRDTYVLKGGGAETWEPRFTWHGFRYVDVTGVEEAPRLEARSVHSAVESAGRFECSNPLFNQIHAAFVRTQLANMHGGVTSDCPHRERLGYTGDGQVAAQAAIYALDMARFYSKWTDDIADARNHQTGFVPHTAPFEGGGGGPPWGSAMVLMPWYLYLYYGDRVVLARHYEAMRAWVRYLESRMDAQGIVVKEEPGGWFLGDWCPPQKIAIPPEFVSTCHYGHCADLLGRAARVLGREEEAATLAGLVHRTSAALQARYYDAAKRQYVDGRQGANFFPLAFDLVPKDLQNAVFARAVEIVEQDNHEHFDTGFVGTPLVLDVLTGRGRADLAYRLMNQRDLPGFGHMLGSGATTLWENWNGGGSRMHPMFGGACRWFWQGLAGITPDARKPGFERVLVQPRPVEDLQWVKAEYRTLRGLIAVHWTRESGQFRMTLSIPANTEALVTLPGTSEQRRVGPGEHQLGD</sequence>
<dbReference type="Gene3D" id="2.60.420.10">
    <property type="entry name" value="Maltose phosphorylase, domain 3"/>
    <property type="match status" value="1"/>
</dbReference>
<keyword evidence="3 9" id="KW-0378">Hydrolase</keyword>
<dbReference type="PIRSF" id="PIRSF010631">
    <property type="entry name" value="A-rhamnsds"/>
    <property type="match status" value="1"/>
</dbReference>
<dbReference type="Pfam" id="PF08531">
    <property type="entry name" value="Bac_rhamnosid_N"/>
    <property type="match status" value="1"/>
</dbReference>
<feature type="chain" id="PRO_5032600643" description="alpha-L-rhamnosidase" evidence="4">
    <location>
        <begin position="22"/>
        <end position="860"/>
    </location>
</feature>
<evidence type="ECO:0000256" key="1">
    <source>
        <dbReference type="ARBA" id="ARBA00001445"/>
    </source>
</evidence>
<evidence type="ECO:0000259" key="6">
    <source>
        <dbReference type="Pfam" id="PF08531"/>
    </source>
</evidence>
<dbReference type="Pfam" id="PF17390">
    <property type="entry name" value="Bac_rhamnosid_C"/>
    <property type="match status" value="1"/>
</dbReference>
<evidence type="ECO:0000259" key="5">
    <source>
        <dbReference type="Pfam" id="PF05592"/>
    </source>
</evidence>
<dbReference type="InterPro" id="IPR008902">
    <property type="entry name" value="Rhamnosid_concanavalin"/>
</dbReference>
<evidence type="ECO:0000256" key="2">
    <source>
        <dbReference type="ARBA" id="ARBA00012652"/>
    </source>
</evidence>
<feature type="domain" description="Alpha-L-rhamnosidase C-terminal" evidence="8">
    <location>
        <begin position="783"/>
        <end position="856"/>
    </location>
</feature>
<dbReference type="EMBL" id="CP063849">
    <property type="protein sequence ID" value="QOY86540.1"/>
    <property type="molecule type" value="Genomic_DNA"/>
</dbReference>
<evidence type="ECO:0000259" key="7">
    <source>
        <dbReference type="Pfam" id="PF17389"/>
    </source>
</evidence>
<dbReference type="GO" id="GO:0030596">
    <property type="term" value="F:alpha-L-rhamnosidase activity"/>
    <property type="evidence" value="ECO:0007669"/>
    <property type="project" value="UniProtKB-EC"/>
</dbReference>
<dbReference type="AlphaFoldDB" id="A0A7S7NMX1"/>
<protein>
    <recommendedName>
        <fullName evidence="2">alpha-L-rhamnosidase</fullName>
        <ecNumber evidence="2">3.2.1.40</ecNumber>
    </recommendedName>
</protein>
<dbReference type="Pfam" id="PF05592">
    <property type="entry name" value="Bac_rhamnosid"/>
    <property type="match status" value="1"/>
</dbReference>
<dbReference type="InterPro" id="IPR035396">
    <property type="entry name" value="Bac_rhamnosid6H"/>
</dbReference>
<evidence type="ECO:0000256" key="4">
    <source>
        <dbReference type="SAM" id="SignalP"/>
    </source>
</evidence>
<accession>A0A7S7NMX1</accession>
<organism evidence="9 10">
    <name type="scientific">Paludibaculum fermentans</name>
    <dbReference type="NCBI Taxonomy" id="1473598"/>
    <lineage>
        <taxon>Bacteria</taxon>
        <taxon>Pseudomonadati</taxon>
        <taxon>Acidobacteriota</taxon>
        <taxon>Terriglobia</taxon>
        <taxon>Bryobacterales</taxon>
        <taxon>Bryobacteraceae</taxon>
        <taxon>Paludibaculum</taxon>
    </lineage>
</organism>
<dbReference type="RefSeq" id="WP_194448209.1">
    <property type="nucleotide sequence ID" value="NZ_CP063849.1"/>
</dbReference>